<protein>
    <recommendedName>
        <fullName evidence="9">rRNA maturation RNase YbeY</fullName>
    </recommendedName>
</protein>
<dbReference type="EMBL" id="UINC01039943">
    <property type="protein sequence ID" value="SVB39142.1"/>
    <property type="molecule type" value="Genomic_DNA"/>
</dbReference>
<evidence type="ECO:0000256" key="3">
    <source>
        <dbReference type="ARBA" id="ARBA00022722"/>
    </source>
</evidence>
<dbReference type="InterPro" id="IPR023091">
    <property type="entry name" value="MetalPrtase_cat_dom_sf_prd"/>
</dbReference>
<dbReference type="PANTHER" id="PTHR46986:SF1">
    <property type="entry name" value="ENDORIBONUCLEASE YBEY, CHLOROPLASTIC"/>
    <property type="match status" value="1"/>
</dbReference>
<evidence type="ECO:0000256" key="7">
    <source>
        <dbReference type="ARBA" id="ARBA00022833"/>
    </source>
</evidence>
<evidence type="ECO:0008006" key="9">
    <source>
        <dbReference type="Google" id="ProtNLM"/>
    </source>
</evidence>
<sequence length="145" mass="17356">VVVENKLWNKKIKNPGNYIKKKIKKIFKFNSLKKRRFSLTILLTGNSKMKYLNKKFRNKNKTTDVLSFPNLGIVDLKKRTNTKTYLGDIALSYEIINRRSKTSNFDLEFDKMWVHGYLHLLGYDHKKVRDYKVMKKIEDRILKIL</sequence>
<dbReference type="GO" id="GO:0004222">
    <property type="term" value="F:metalloendopeptidase activity"/>
    <property type="evidence" value="ECO:0007669"/>
    <property type="project" value="InterPro"/>
</dbReference>
<dbReference type="Gene3D" id="3.40.390.30">
    <property type="entry name" value="Metalloproteases ('zincins'), catalytic domain"/>
    <property type="match status" value="1"/>
</dbReference>
<comment type="cofactor">
    <cofactor evidence="1">
        <name>Zn(2+)</name>
        <dbReference type="ChEBI" id="CHEBI:29105"/>
    </cofactor>
</comment>
<keyword evidence="7" id="KW-0862">Zinc</keyword>
<keyword evidence="6" id="KW-0378">Hydrolase</keyword>
<evidence type="ECO:0000256" key="5">
    <source>
        <dbReference type="ARBA" id="ARBA00022759"/>
    </source>
</evidence>
<keyword evidence="5" id="KW-0255">Endonuclease</keyword>
<dbReference type="Pfam" id="PF02130">
    <property type="entry name" value="YbeY"/>
    <property type="match status" value="1"/>
</dbReference>
<keyword evidence="4" id="KW-0479">Metal-binding</keyword>
<dbReference type="InterPro" id="IPR002036">
    <property type="entry name" value="YbeY"/>
</dbReference>
<dbReference type="InterPro" id="IPR020549">
    <property type="entry name" value="YbeY_CS"/>
</dbReference>
<feature type="non-terminal residue" evidence="8">
    <location>
        <position position="1"/>
    </location>
</feature>
<accession>A0A382DMA3</accession>
<dbReference type="PANTHER" id="PTHR46986">
    <property type="entry name" value="ENDORIBONUCLEASE YBEY, CHLOROPLASTIC"/>
    <property type="match status" value="1"/>
</dbReference>
<dbReference type="SUPFAM" id="SSF55486">
    <property type="entry name" value="Metalloproteases ('zincins'), catalytic domain"/>
    <property type="match status" value="1"/>
</dbReference>
<organism evidence="8">
    <name type="scientific">marine metagenome</name>
    <dbReference type="NCBI Taxonomy" id="408172"/>
    <lineage>
        <taxon>unclassified sequences</taxon>
        <taxon>metagenomes</taxon>
        <taxon>ecological metagenomes</taxon>
    </lineage>
</organism>
<reference evidence="8" key="1">
    <citation type="submission" date="2018-05" db="EMBL/GenBank/DDBJ databases">
        <authorList>
            <person name="Lanie J.A."/>
            <person name="Ng W.-L."/>
            <person name="Kazmierczak K.M."/>
            <person name="Andrzejewski T.M."/>
            <person name="Davidsen T.M."/>
            <person name="Wayne K.J."/>
            <person name="Tettelin H."/>
            <person name="Glass J.I."/>
            <person name="Rusch D."/>
            <person name="Podicherti R."/>
            <person name="Tsui H.-C.T."/>
            <person name="Winkler M.E."/>
        </authorList>
    </citation>
    <scope>NUCLEOTIDE SEQUENCE</scope>
</reference>
<evidence type="ECO:0000256" key="1">
    <source>
        <dbReference type="ARBA" id="ARBA00001947"/>
    </source>
</evidence>
<evidence type="ECO:0000256" key="2">
    <source>
        <dbReference type="ARBA" id="ARBA00010875"/>
    </source>
</evidence>
<gene>
    <name evidence="8" type="ORF">METZ01_LOCUS191996</name>
</gene>
<evidence type="ECO:0000313" key="8">
    <source>
        <dbReference type="EMBL" id="SVB39142.1"/>
    </source>
</evidence>
<keyword evidence="3" id="KW-0540">Nuclease</keyword>
<evidence type="ECO:0000256" key="4">
    <source>
        <dbReference type="ARBA" id="ARBA00022723"/>
    </source>
</evidence>
<comment type="similarity">
    <text evidence="2">Belongs to the endoribonuclease YbeY family.</text>
</comment>
<dbReference type="GO" id="GO:0004519">
    <property type="term" value="F:endonuclease activity"/>
    <property type="evidence" value="ECO:0007669"/>
    <property type="project" value="UniProtKB-KW"/>
</dbReference>
<name>A0A382DMA3_9ZZZZ</name>
<dbReference type="PROSITE" id="PS01306">
    <property type="entry name" value="UPF0054"/>
    <property type="match status" value="1"/>
</dbReference>
<dbReference type="HAMAP" id="MF_00009">
    <property type="entry name" value="Endoribonucl_YbeY"/>
    <property type="match status" value="1"/>
</dbReference>
<dbReference type="GO" id="GO:0046872">
    <property type="term" value="F:metal ion binding"/>
    <property type="evidence" value="ECO:0007669"/>
    <property type="project" value="UniProtKB-KW"/>
</dbReference>
<dbReference type="GO" id="GO:0006364">
    <property type="term" value="P:rRNA processing"/>
    <property type="evidence" value="ECO:0007669"/>
    <property type="project" value="InterPro"/>
</dbReference>
<proteinExistence type="inferred from homology"/>
<dbReference type="AlphaFoldDB" id="A0A382DMA3"/>
<evidence type="ECO:0000256" key="6">
    <source>
        <dbReference type="ARBA" id="ARBA00022801"/>
    </source>
</evidence>
<dbReference type="NCBIfam" id="TIGR00043">
    <property type="entry name" value="rRNA maturation RNase YbeY"/>
    <property type="match status" value="1"/>
</dbReference>